<dbReference type="Proteomes" id="UP001318860">
    <property type="component" value="Unassembled WGS sequence"/>
</dbReference>
<reference evidence="4 5" key="1">
    <citation type="journal article" date="2021" name="Comput. Struct. Biotechnol. J.">
        <title>De novo genome assembly of the potent medicinal plant Rehmannia glutinosa using nanopore technology.</title>
        <authorList>
            <person name="Ma L."/>
            <person name="Dong C."/>
            <person name="Song C."/>
            <person name="Wang X."/>
            <person name="Zheng X."/>
            <person name="Niu Y."/>
            <person name="Chen S."/>
            <person name="Feng W."/>
        </authorList>
    </citation>
    <scope>NUCLEOTIDE SEQUENCE [LARGE SCALE GENOMIC DNA]</scope>
    <source>
        <strain evidence="4">DH-2019</strain>
    </source>
</reference>
<feature type="compositionally biased region" description="Basic and acidic residues" evidence="2">
    <location>
        <begin position="8"/>
        <end position="20"/>
    </location>
</feature>
<dbReference type="InterPro" id="IPR001878">
    <property type="entry name" value="Znf_CCHC"/>
</dbReference>
<evidence type="ECO:0000313" key="5">
    <source>
        <dbReference type="Proteomes" id="UP001318860"/>
    </source>
</evidence>
<accession>A0ABR0VIJ6</accession>
<name>A0ABR0VIJ6_REHGL</name>
<keyword evidence="1" id="KW-0479">Metal-binding</keyword>
<keyword evidence="1" id="KW-0863">Zinc-finger</keyword>
<evidence type="ECO:0000256" key="1">
    <source>
        <dbReference type="PROSITE-ProRule" id="PRU00047"/>
    </source>
</evidence>
<evidence type="ECO:0000259" key="3">
    <source>
        <dbReference type="PROSITE" id="PS50158"/>
    </source>
</evidence>
<proteinExistence type="predicted"/>
<sequence>MGAGANIPKDEFVDDLRDSDEYGLSESDIDDKIFQENIDDVGGDDECGDPNVIESEDDYPSGKDSDEDYDNKSSVPVGGLARRREPDELVPKQKKKSRGKPKIDPTKLRRHQATIKCSKCGVEGHNKRYCPLNNAPEIPTQGEDYSQLTQETCTQVPSKLQQAPVKETSAKNHIIFSQLLFLVVVSGGDDSDVVVDNSGTTAHGGGQ</sequence>
<feature type="region of interest" description="Disordered" evidence="2">
    <location>
        <begin position="1"/>
        <end position="108"/>
    </location>
</feature>
<feature type="compositionally biased region" description="Acidic residues" evidence="2">
    <location>
        <begin position="37"/>
        <end position="69"/>
    </location>
</feature>
<feature type="domain" description="CCHC-type" evidence="3">
    <location>
        <begin position="116"/>
        <end position="131"/>
    </location>
</feature>
<evidence type="ECO:0000313" key="4">
    <source>
        <dbReference type="EMBL" id="KAK6134146.1"/>
    </source>
</evidence>
<dbReference type="PROSITE" id="PS50158">
    <property type="entry name" value="ZF_CCHC"/>
    <property type="match status" value="1"/>
</dbReference>
<protein>
    <recommendedName>
        <fullName evidence="3">CCHC-type domain-containing protein</fullName>
    </recommendedName>
</protein>
<feature type="compositionally biased region" description="Basic and acidic residues" evidence="2">
    <location>
        <begin position="82"/>
        <end position="91"/>
    </location>
</feature>
<evidence type="ECO:0000256" key="2">
    <source>
        <dbReference type="SAM" id="MobiDB-lite"/>
    </source>
</evidence>
<dbReference type="EMBL" id="JABTTQ020001174">
    <property type="protein sequence ID" value="KAK6134146.1"/>
    <property type="molecule type" value="Genomic_DNA"/>
</dbReference>
<organism evidence="4 5">
    <name type="scientific">Rehmannia glutinosa</name>
    <name type="common">Chinese foxglove</name>
    <dbReference type="NCBI Taxonomy" id="99300"/>
    <lineage>
        <taxon>Eukaryota</taxon>
        <taxon>Viridiplantae</taxon>
        <taxon>Streptophyta</taxon>
        <taxon>Embryophyta</taxon>
        <taxon>Tracheophyta</taxon>
        <taxon>Spermatophyta</taxon>
        <taxon>Magnoliopsida</taxon>
        <taxon>eudicotyledons</taxon>
        <taxon>Gunneridae</taxon>
        <taxon>Pentapetalae</taxon>
        <taxon>asterids</taxon>
        <taxon>lamiids</taxon>
        <taxon>Lamiales</taxon>
        <taxon>Orobanchaceae</taxon>
        <taxon>Rehmannieae</taxon>
        <taxon>Rehmannia</taxon>
    </lineage>
</organism>
<keyword evidence="1" id="KW-0862">Zinc</keyword>
<comment type="caution">
    <text evidence="4">The sequence shown here is derived from an EMBL/GenBank/DDBJ whole genome shotgun (WGS) entry which is preliminary data.</text>
</comment>
<gene>
    <name evidence="4" type="ORF">DH2020_032096</name>
</gene>
<keyword evidence="5" id="KW-1185">Reference proteome</keyword>